<dbReference type="Gene3D" id="1.10.10.10">
    <property type="entry name" value="Winged helix-like DNA-binding domain superfamily/Winged helix DNA-binding domain"/>
    <property type="match status" value="1"/>
</dbReference>
<reference evidence="6 7" key="1">
    <citation type="submission" date="2019-10" db="EMBL/GenBank/DDBJ databases">
        <authorList>
            <person name="Dong K."/>
        </authorList>
    </citation>
    <scope>NUCLEOTIDE SEQUENCE [LARGE SCALE GENOMIC DNA]</scope>
    <source>
        <strain evidence="6 7">DSM 28960</strain>
    </source>
</reference>
<evidence type="ECO:0000256" key="1">
    <source>
        <dbReference type="ARBA" id="ARBA00022737"/>
    </source>
</evidence>
<evidence type="ECO:0000256" key="2">
    <source>
        <dbReference type="ARBA" id="ARBA00023015"/>
    </source>
</evidence>
<dbReference type="SUPFAM" id="SSF63520">
    <property type="entry name" value="PTS-regulatory domain, PRD"/>
    <property type="match status" value="1"/>
</dbReference>
<dbReference type="InterPro" id="IPR036634">
    <property type="entry name" value="PRD_sf"/>
</dbReference>
<protein>
    <submittedName>
        <fullName evidence="6">HTH domain-containing protein</fullName>
    </submittedName>
</protein>
<dbReference type="Pfam" id="PF05043">
    <property type="entry name" value="Mga"/>
    <property type="match status" value="1"/>
</dbReference>
<keyword evidence="3" id="KW-0010">Activator</keyword>
<dbReference type="InterPro" id="IPR036390">
    <property type="entry name" value="WH_DNA-bd_sf"/>
</dbReference>
<evidence type="ECO:0000313" key="7">
    <source>
        <dbReference type="Proteomes" id="UP000439550"/>
    </source>
</evidence>
<dbReference type="PROSITE" id="PS51372">
    <property type="entry name" value="PRD_2"/>
    <property type="match status" value="1"/>
</dbReference>
<keyword evidence="2" id="KW-0805">Transcription regulation</keyword>
<dbReference type="SUPFAM" id="SSF55804">
    <property type="entry name" value="Phoshotransferase/anion transport protein"/>
    <property type="match status" value="1"/>
</dbReference>
<dbReference type="InterPro" id="IPR036388">
    <property type="entry name" value="WH-like_DNA-bd_sf"/>
</dbReference>
<dbReference type="OrthoDB" id="9776005at2"/>
<proteinExistence type="predicted"/>
<name>A0A7X1Z8A4_9LACT</name>
<evidence type="ECO:0000259" key="5">
    <source>
        <dbReference type="PROSITE" id="PS51372"/>
    </source>
</evidence>
<comment type="caution">
    <text evidence="6">The sequence shown here is derived from an EMBL/GenBank/DDBJ whole genome shotgun (WGS) entry which is preliminary data.</text>
</comment>
<dbReference type="AlphaFoldDB" id="A0A7X1Z8A4"/>
<dbReference type="SUPFAM" id="SSF46785">
    <property type="entry name" value="Winged helix' DNA-binding domain"/>
    <property type="match status" value="1"/>
</dbReference>
<dbReference type="GO" id="GO:0006355">
    <property type="term" value="P:regulation of DNA-templated transcription"/>
    <property type="evidence" value="ECO:0007669"/>
    <property type="project" value="InterPro"/>
</dbReference>
<dbReference type="InterPro" id="IPR007737">
    <property type="entry name" value="Mga_HTH"/>
</dbReference>
<organism evidence="6 7">
    <name type="scientific">Lactococcus hircilactis</name>
    <dbReference type="NCBI Taxonomy" id="1494462"/>
    <lineage>
        <taxon>Bacteria</taxon>
        <taxon>Bacillati</taxon>
        <taxon>Bacillota</taxon>
        <taxon>Bacilli</taxon>
        <taxon>Lactobacillales</taxon>
        <taxon>Streptococcaceae</taxon>
        <taxon>Lactococcus</taxon>
    </lineage>
</organism>
<accession>A0A7X1Z8A4</accession>
<feature type="domain" description="PRD" evidence="5">
    <location>
        <begin position="276"/>
        <end position="380"/>
    </location>
</feature>
<evidence type="ECO:0000256" key="4">
    <source>
        <dbReference type="ARBA" id="ARBA00023163"/>
    </source>
</evidence>
<evidence type="ECO:0000256" key="3">
    <source>
        <dbReference type="ARBA" id="ARBA00023159"/>
    </source>
</evidence>
<dbReference type="PANTHER" id="PTHR30185:SF18">
    <property type="entry name" value="TRANSCRIPTIONAL REGULATOR MTLR"/>
    <property type="match status" value="1"/>
</dbReference>
<dbReference type="EMBL" id="WITJ01000008">
    <property type="protein sequence ID" value="MQW39671.1"/>
    <property type="molecule type" value="Genomic_DNA"/>
</dbReference>
<keyword evidence="7" id="KW-1185">Reference proteome</keyword>
<dbReference type="InterPro" id="IPR050661">
    <property type="entry name" value="BglG_antiterminators"/>
</dbReference>
<dbReference type="Proteomes" id="UP000439550">
    <property type="component" value="Unassembled WGS sequence"/>
</dbReference>
<evidence type="ECO:0000313" key="6">
    <source>
        <dbReference type="EMBL" id="MQW39671.1"/>
    </source>
</evidence>
<keyword evidence="4" id="KW-0804">Transcription</keyword>
<dbReference type="PANTHER" id="PTHR30185">
    <property type="entry name" value="CRYPTIC BETA-GLUCOSIDE BGL OPERON ANTITERMINATOR"/>
    <property type="match status" value="1"/>
</dbReference>
<gene>
    <name evidence="6" type="ORF">GHI93_06960</name>
</gene>
<keyword evidence="1" id="KW-0677">Repeat</keyword>
<dbReference type="InterPro" id="IPR016152">
    <property type="entry name" value="PTrfase/Anion_transptr"/>
</dbReference>
<dbReference type="RefSeq" id="WP_153496335.1">
    <property type="nucleotide sequence ID" value="NZ_CAXYUY010000010.1"/>
</dbReference>
<dbReference type="InterPro" id="IPR011608">
    <property type="entry name" value="PRD"/>
</dbReference>
<sequence length="641" mass="73476">MLVTSREQKLIHAFLKNGNLTISEMLELTGTSRRTLYRDLERLQQSLPADVSLQTSDEGYFLAGELSVLTQMHELVEFTAQERLYGELLLLFTNRASIISISDEFGISQPTATADLRMIEKMLLENELLLEREHGLRVSGSEEKIRSIMTSALYQSTSIAEILKNQFQSNKILKLIDLSQIEQARAIFDRIDLPEITDKALTLMQCFLAVSLLRLQQNQTIDSNNKRRPSKQALTFVQGLARLLPMIFSISEITYLAMVYDTLYFGFGRDVLFIEKFDTDFSYKIRQLIVGVSEQTGLPFGKDDHLYGLLYAHLKDTDILPTLFEVKQDEFITSVEENNPNIIAAVKTHLTQVFGKNFSMREVAFVALHFLATLERSDLVMPLRAALVTSRGFISCEFLMSNLKKNFPFLRKIDLIQTTQDFDKSYYDAVFTTEKELDYIYVNRNLEQKNLDEIRHQLRMIQQNTSVRADDNQKNIVNLNQLFTISTTLINSFSIDTLDNLSVLTETIRSVVSMTQSTDKAALRKLLEKRFEETHLAIPETKIGLFHAVHESIETPLFKIYDLNQEVEVIGMNRKKMKIKRVLLLLSPPSVSTYATYLLGKISSSIIENKLYTTIYDSGNEAVVKELLRQIMTEAIRKYGE</sequence>